<dbReference type="SUPFAM" id="SSF48576">
    <property type="entry name" value="Terpenoid synthases"/>
    <property type="match status" value="1"/>
</dbReference>
<keyword evidence="1" id="KW-0479">Metal-binding</keyword>
<dbReference type="InterPro" id="IPR005630">
    <property type="entry name" value="Terpene_synthase_metal-bd"/>
</dbReference>
<dbReference type="GO" id="GO:0016114">
    <property type="term" value="P:terpenoid biosynthetic process"/>
    <property type="evidence" value="ECO:0007669"/>
    <property type="project" value="InterPro"/>
</dbReference>
<dbReference type="GO" id="GO:0000287">
    <property type="term" value="F:magnesium ion binding"/>
    <property type="evidence" value="ECO:0007669"/>
    <property type="project" value="InterPro"/>
</dbReference>
<evidence type="ECO:0000313" key="8">
    <source>
        <dbReference type="Proteomes" id="UP000507245"/>
    </source>
</evidence>
<evidence type="ECO:0000313" key="7">
    <source>
        <dbReference type="Proteomes" id="UP000507222"/>
    </source>
</evidence>
<dbReference type="Pfam" id="PF03936">
    <property type="entry name" value="Terpene_synth_C"/>
    <property type="match status" value="1"/>
</dbReference>
<dbReference type="Proteomes" id="UP000507222">
    <property type="component" value="Unassembled WGS sequence"/>
</dbReference>
<keyword evidence="3" id="KW-0456">Lyase</keyword>
<organism evidence="6 8">
    <name type="scientific">Prunus armeniaca</name>
    <name type="common">Apricot</name>
    <name type="synonym">Armeniaca vulgaris</name>
    <dbReference type="NCBI Taxonomy" id="36596"/>
    <lineage>
        <taxon>Eukaryota</taxon>
        <taxon>Viridiplantae</taxon>
        <taxon>Streptophyta</taxon>
        <taxon>Embryophyta</taxon>
        <taxon>Tracheophyta</taxon>
        <taxon>Spermatophyta</taxon>
        <taxon>Magnoliopsida</taxon>
        <taxon>eudicotyledons</taxon>
        <taxon>Gunneridae</taxon>
        <taxon>Pentapetalae</taxon>
        <taxon>rosids</taxon>
        <taxon>fabids</taxon>
        <taxon>Rosales</taxon>
        <taxon>Rosaceae</taxon>
        <taxon>Amygdaloideae</taxon>
        <taxon>Amygdaleae</taxon>
        <taxon>Prunus</taxon>
    </lineage>
</organism>
<dbReference type="GO" id="GO:0010333">
    <property type="term" value="F:terpene synthase activity"/>
    <property type="evidence" value="ECO:0007669"/>
    <property type="project" value="InterPro"/>
</dbReference>
<sequence>MHQRRGVGRHALCHVRRELREEFGLPLGFNEARPPLSYLGCTFEIGCAADVYARCLNLELVSFYCASCANGWVNLCKSYLVEARWFYGGYTPTLQEYLDNAWTSVGGPGALLHTYLLQGLGSHLTKTSLESFKHGSEIVYWSSLMTRLSDDLGTSKAESERGDVAKAVECYMEEKGTSEEEAQHYINDLICYSWKKMNEESAKTSRIPKSVVKMSLNMARTAHSIFQHGDGIGTSIGVTKDRLISLIANPIPIYHEPK</sequence>
<reference evidence="8" key="1">
    <citation type="journal article" date="2020" name="Genome Biol.">
        <title>Gamete binning: chromosome-level and haplotype-resolved genome assembly enabled by high-throughput single-cell sequencing of gamete genomes.</title>
        <authorList>
            <person name="Campoy J.A."/>
            <person name="Sun H."/>
            <person name="Goel M."/>
            <person name="Jiao W.-B."/>
            <person name="Folz-Donahue K."/>
            <person name="Wang N."/>
            <person name="Rubio M."/>
            <person name="Liu C."/>
            <person name="Kukat C."/>
            <person name="Ruiz D."/>
            <person name="Huettel B."/>
            <person name="Schneeberger K."/>
        </authorList>
    </citation>
    <scope>NUCLEOTIDE SEQUENCE [LARGE SCALE GENOMIC DNA]</scope>
    <source>
        <strain evidence="8">cv. Rojo Pasion</strain>
    </source>
</reference>
<dbReference type="InterPro" id="IPR008949">
    <property type="entry name" value="Isoprenoid_synthase_dom_sf"/>
</dbReference>
<gene>
    <name evidence="5" type="ORF">CURHAP_LOCUS22714</name>
    <name evidence="6" type="ORF">ORAREDHAP_LOCUS22458</name>
</gene>
<feature type="domain" description="Terpene synthase metal-binding" evidence="4">
    <location>
        <begin position="65"/>
        <end position="196"/>
    </location>
</feature>
<evidence type="ECO:0000256" key="3">
    <source>
        <dbReference type="ARBA" id="ARBA00023239"/>
    </source>
</evidence>
<protein>
    <recommendedName>
        <fullName evidence="4">Terpene synthase metal-binding domain-containing protein</fullName>
    </recommendedName>
</protein>
<proteinExistence type="predicted"/>
<dbReference type="PANTHER" id="PTHR31225">
    <property type="entry name" value="OS04G0344100 PROTEIN-RELATED"/>
    <property type="match status" value="1"/>
</dbReference>
<dbReference type="AlphaFoldDB" id="A0A6J5WYG4"/>
<evidence type="ECO:0000259" key="4">
    <source>
        <dbReference type="Pfam" id="PF03936"/>
    </source>
</evidence>
<keyword evidence="8" id="KW-1185">Reference proteome</keyword>
<evidence type="ECO:0000256" key="2">
    <source>
        <dbReference type="ARBA" id="ARBA00022842"/>
    </source>
</evidence>
<dbReference type="PANTHER" id="PTHR31225:SF98">
    <property type="entry name" value="TERPENE SYNTHASE 9-RELATED"/>
    <property type="match status" value="1"/>
</dbReference>
<accession>A0A6J5WYG4</accession>
<evidence type="ECO:0000256" key="1">
    <source>
        <dbReference type="ARBA" id="ARBA00022723"/>
    </source>
</evidence>
<dbReference type="EMBL" id="CAEKKB010000003">
    <property type="protein sequence ID" value="CAB4304742.1"/>
    <property type="molecule type" value="Genomic_DNA"/>
</dbReference>
<name>A0A6J5WYG4_PRUAR</name>
<dbReference type="OrthoDB" id="1936865at2759"/>
<keyword evidence="2" id="KW-0460">Magnesium</keyword>
<dbReference type="EMBL" id="CAEKDK010000003">
    <property type="protein sequence ID" value="CAB4274268.1"/>
    <property type="molecule type" value="Genomic_DNA"/>
</dbReference>
<dbReference type="Gene3D" id="1.10.600.10">
    <property type="entry name" value="Farnesyl Diphosphate Synthase"/>
    <property type="match status" value="1"/>
</dbReference>
<dbReference type="InterPro" id="IPR050148">
    <property type="entry name" value="Terpene_synthase-like"/>
</dbReference>
<reference evidence="6 7" key="2">
    <citation type="submission" date="2020-05" db="EMBL/GenBank/DDBJ databases">
        <authorList>
            <person name="Campoy J."/>
            <person name="Schneeberger K."/>
            <person name="Spophaly S."/>
        </authorList>
    </citation>
    <scope>NUCLEOTIDE SEQUENCE [LARGE SCALE GENOMIC DNA]</scope>
    <source>
        <strain evidence="6">PruArmRojPasFocal</strain>
    </source>
</reference>
<dbReference type="Proteomes" id="UP000507245">
    <property type="component" value="Unassembled WGS sequence"/>
</dbReference>
<evidence type="ECO:0000313" key="5">
    <source>
        <dbReference type="EMBL" id="CAB4274268.1"/>
    </source>
</evidence>
<evidence type="ECO:0000313" key="6">
    <source>
        <dbReference type="EMBL" id="CAB4304742.1"/>
    </source>
</evidence>